<evidence type="ECO:0000256" key="1">
    <source>
        <dbReference type="SAM" id="MobiDB-lite"/>
    </source>
</evidence>
<accession>A0A699HBD0</accession>
<name>A0A699HBD0_TANCI</name>
<proteinExistence type="predicted"/>
<dbReference type="EMBL" id="BKCJ010131375">
    <property type="protein sequence ID" value="GEX80663.1"/>
    <property type="molecule type" value="Genomic_DNA"/>
</dbReference>
<feature type="region of interest" description="Disordered" evidence="1">
    <location>
        <begin position="139"/>
        <end position="161"/>
    </location>
</feature>
<feature type="non-terminal residue" evidence="2">
    <location>
        <position position="198"/>
    </location>
</feature>
<comment type="caution">
    <text evidence="2">The sequence shown here is derived from an EMBL/GenBank/DDBJ whole genome shotgun (WGS) entry which is preliminary data.</text>
</comment>
<dbReference type="AlphaFoldDB" id="A0A699HBD0"/>
<evidence type="ECO:0000313" key="2">
    <source>
        <dbReference type="EMBL" id="GEX80663.1"/>
    </source>
</evidence>
<protein>
    <submittedName>
        <fullName evidence="2">Uncharacterized protein</fullName>
    </submittedName>
</protein>
<sequence>MIKRMHPNRGDKADIDTDKDVTLEEVEVKKNAEVEKNADVQGRQEESQAKVYHIDLKHADKVLSMQDDVAEPTELQEVIEVVTTSKLMTEVVTATTTITVVAPITTTTITAAPTVARRRKWVMIRDPEETATPSTIVHFEPKSKDKGNGITVQEPKPLKKQAQIEQDEAYEKELEAELNKNINWDDVIERVKEKGKQD</sequence>
<reference evidence="2" key="1">
    <citation type="journal article" date="2019" name="Sci. Rep.">
        <title>Draft genome of Tanacetum cinerariifolium, the natural source of mosquito coil.</title>
        <authorList>
            <person name="Yamashiro T."/>
            <person name="Shiraishi A."/>
            <person name="Satake H."/>
            <person name="Nakayama K."/>
        </authorList>
    </citation>
    <scope>NUCLEOTIDE SEQUENCE</scope>
</reference>
<organism evidence="2">
    <name type="scientific">Tanacetum cinerariifolium</name>
    <name type="common">Dalmatian daisy</name>
    <name type="synonym">Chrysanthemum cinerariifolium</name>
    <dbReference type="NCBI Taxonomy" id="118510"/>
    <lineage>
        <taxon>Eukaryota</taxon>
        <taxon>Viridiplantae</taxon>
        <taxon>Streptophyta</taxon>
        <taxon>Embryophyta</taxon>
        <taxon>Tracheophyta</taxon>
        <taxon>Spermatophyta</taxon>
        <taxon>Magnoliopsida</taxon>
        <taxon>eudicotyledons</taxon>
        <taxon>Gunneridae</taxon>
        <taxon>Pentapetalae</taxon>
        <taxon>asterids</taxon>
        <taxon>campanulids</taxon>
        <taxon>Asterales</taxon>
        <taxon>Asteraceae</taxon>
        <taxon>Asteroideae</taxon>
        <taxon>Anthemideae</taxon>
        <taxon>Anthemidinae</taxon>
        <taxon>Tanacetum</taxon>
    </lineage>
</organism>
<gene>
    <name evidence="2" type="ORF">Tci_352638</name>
</gene>